<dbReference type="AlphaFoldDB" id="A0A504UV54"/>
<protein>
    <submittedName>
        <fullName evidence="2">GNAT family N-acetyltransferase</fullName>
    </submittedName>
</protein>
<reference evidence="2 3" key="1">
    <citation type="submission" date="2019-06" db="EMBL/GenBank/DDBJ databases">
        <title>Rhizobium sp. CL12 isolated from roots of soybean.</title>
        <authorList>
            <person name="Wang C."/>
        </authorList>
    </citation>
    <scope>NUCLEOTIDE SEQUENCE [LARGE SCALE GENOMIC DNA]</scope>
    <source>
        <strain evidence="2 3">CL12</strain>
    </source>
</reference>
<comment type="caution">
    <text evidence="2">The sequence shown here is derived from an EMBL/GenBank/DDBJ whole genome shotgun (WGS) entry which is preliminary data.</text>
</comment>
<accession>A0A504UV54</accession>
<dbReference type="Gene3D" id="3.40.630.30">
    <property type="match status" value="1"/>
</dbReference>
<dbReference type="EMBL" id="VFYP01000001">
    <property type="protein sequence ID" value="TPP10631.1"/>
    <property type="molecule type" value="Genomic_DNA"/>
</dbReference>
<gene>
    <name evidence="2" type="ORF">FJQ55_07235</name>
</gene>
<dbReference type="OrthoDB" id="5815030at2"/>
<keyword evidence="3" id="KW-1185">Reference proteome</keyword>
<evidence type="ECO:0000313" key="3">
    <source>
        <dbReference type="Proteomes" id="UP000316429"/>
    </source>
</evidence>
<dbReference type="PROSITE" id="PS51186">
    <property type="entry name" value="GNAT"/>
    <property type="match status" value="1"/>
</dbReference>
<evidence type="ECO:0000313" key="2">
    <source>
        <dbReference type="EMBL" id="TPP10631.1"/>
    </source>
</evidence>
<sequence>MPALGLRRATEADIPFIMETERLPGYELTVGRFEEDEHSNHLADPAWLYLVHPEMGLALLHGVGGREGNLCLRRFIVTKTSNGFGSALLPLVLSHVFNETSTHRLWLHHVKDNTKAARLYARFGFLHEGVEREAGLRPDGSRFDLVNLSILRPEWASRCG</sequence>
<dbReference type="InterPro" id="IPR000182">
    <property type="entry name" value="GNAT_dom"/>
</dbReference>
<dbReference type="Pfam" id="PF00583">
    <property type="entry name" value="Acetyltransf_1"/>
    <property type="match status" value="1"/>
</dbReference>
<name>A0A504UV54_9HYPH</name>
<organism evidence="2 3">
    <name type="scientific">Rhizobium glycinendophyticum</name>
    <dbReference type="NCBI Taxonomy" id="2589807"/>
    <lineage>
        <taxon>Bacteria</taxon>
        <taxon>Pseudomonadati</taxon>
        <taxon>Pseudomonadota</taxon>
        <taxon>Alphaproteobacteria</taxon>
        <taxon>Hyphomicrobiales</taxon>
        <taxon>Rhizobiaceae</taxon>
        <taxon>Rhizobium/Agrobacterium group</taxon>
        <taxon>Rhizobium</taxon>
    </lineage>
</organism>
<proteinExistence type="predicted"/>
<dbReference type="Proteomes" id="UP000316429">
    <property type="component" value="Unassembled WGS sequence"/>
</dbReference>
<dbReference type="InterPro" id="IPR016181">
    <property type="entry name" value="Acyl_CoA_acyltransferase"/>
</dbReference>
<feature type="domain" description="N-acetyltransferase" evidence="1">
    <location>
        <begin position="4"/>
        <end position="153"/>
    </location>
</feature>
<dbReference type="RefSeq" id="WP_140826964.1">
    <property type="nucleotide sequence ID" value="NZ_VFYP01000001.1"/>
</dbReference>
<keyword evidence="2" id="KW-0808">Transferase</keyword>
<dbReference type="SUPFAM" id="SSF55729">
    <property type="entry name" value="Acyl-CoA N-acyltransferases (Nat)"/>
    <property type="match status" value="1"/>
</dbReference>
<evidence type="ECO:0000259" key="1">
    <source>
        <dbReference type="PROSITE" id="PS51186"/>
    </source>
</evidence>
<dbReference type="GO" id="GO:0016747">
    <property type="term" value="F:acyltransferase activity, transferring groups other than amino-acyl groups"/>
    <property type="evidence" value="ECO:0007669"/>
    <property type="project" value="InterPro"/>
</dbReference>